<evidence type="ECO:0000313" key="3">
    <source>
        <dbReference type="Proteomes" id="UP001066276"/>
    </source>
</evidence>
<dbReference type="AlphaFoldDB" id="A0AAV7QEK0"/>
<sequence length="92" mass="10226">MLILSPKREPSIVRLEATPNKTLELHGFSEQELLETEARVVADYHRRTSNNSYPQDRPRRGLRRKTPTKLAIGCTLSAPGAAGTPSSTETPR</sequence>
<comment type="caution">
    <text evidence="2">The sequence shown here is derived from an EMBL/GenBank/DDBJ whole genome shotgun (WGS) entry which is preliminary data.</text>
</comment>
<keyword evidence="3" id="KW-1185">Reference proteome</keyword>
<accession>A0AAV7QEK0</accession>
<organism evidence="2 3">
    <name type="scientific">Pleurodeles waltl</name>
    <name type="common">Iberian ribbed newt</name>
    <dbReference type="NCBI Taxonomy" id="8319"/>
    <lineage>
        <taxon>Eukaryota</taxon>
        <taxon>Metazoa</taxon>
        <taxon>Chordata</taxon>
        <taxon>Craniata</taxon>
        <taxon>Vertebrata</taxon>
        <taxon>Euteleostomi</taxon>
        <taxon>Amphibia</taxon>
        <taxon>Batrachia</taxon>
        <taxon>Caudata</taxon>
        <taxon>Salamandroidea</taxon>
        <taxon>Salamandridae</taxon>
        <taxon>Pleurodelinae</taxon>
        <taxon>Pleurodeles</taxon>
    </lineage>
</organism>
<protein>
    <submittedName>
        <fullName evidence="2">Uncharacterized protein</fullName>
    </submittedName>
</protein>
<name>A0AAV7QEK0_PLEWA</name>
<evidence type="ECO:0000313" key="2">
    <source>
        <dbReference type="EMBL" id="KAJ1137494.1"/>
    </source>
</evidence>
<gene>
    <name evidence="2" type="ORF">NDU88_003892</name>
</gene>
<dbReference type="EMBL" id="JANPWB010000010">
    <property type="protein sequence ID" value="KAJ1137494.1"/>
    <property type="molecule type" value="Genomic_DNA"/>
</dbReference>
<reference evidence="2" key="1">
    <citation type="journal article" date="2022" name="bioRxiv">
        <title>Sequencing and chromosome-scale assembly of the giantPleurodeles waltlgenome.</title>
        <authorList>
            <person name="Brown T."/>
            <person name="Elewa A."/>
            <person name="Iarovenko S."/>
            <person name="Subramanian E."/>
            <person name="Araus A.J."/>
            <person name="Petzold A."/>
            <person name="Susuki M."/>
            <person name="Suzuki K.-i.T."/>
            <person name="Hayashi T."/>
            <person name="Toyoda A."/>
            <person name="Oliveira C."/>
            <person name="Osipova E."/>
            <person name="Leigh N.D."/>
            <person name="Simon A."/>
            <person name="Yun M.H."/>
        </authorList>
    </citation>
    <scope>NUCLEOTIDE SEQUENCE</scope>
    <source>
        <strain evidence="2">20211129_DDA</strain>
        <tissue evidence="2">Liver</tissue>
    </source>
</reference>
<feature type="region of interest" description="Disordered" evidence="1">
    <location>
        <begin position="45"/>
        <end position="65"/>
    </location>
</feature>
<evidence type="ECO:0000256" key="1">
    <source>
        <dbReference type="SAM" id="MobiDB-lite"/>
    </source>
</evidence>
<dbReference type="Proteomes" id="UP001066276">
    <property type="component" value="Chromosome 6"/>
</dbReference>
<proteinExistence type="predicted"/>